<dbReference type="STRING" id="10029.G3I466"/>
<comment type="subcellular location">
    <subcellularLocation>
        <location evidence="1">Secreted</location>
    </subcellularLocation>
</comment>
<reference evidence="7" key="1">
    <citation type="journal article" date="2011" name="Nat. Biotechnol.">
        <title>The genomic sequence of the Chinese hamster ovary (CHO)-K1 cell line.</title>
        <authorList>
            <person name="Xu X."/>
            <person name="Nagarajan H."/>
            <person name="Lewis N.E."/>
            <person name="Pan S."/>
            <person name="Cai Z."/>
            <person name="Liu X."/>
            <person name="Chen W."/>
            <person name="Xie M."/>
            <person name="Wang W."/>
            <person name="Hammond S."/>
            <person name="Andersen M.R."/>
            <person name="Neff N."/>
            <person name="Passarelli B."/>
            <person name="Koh W."/>
            <person name="Fan H.C."/>
            <person name="Wang J."/>
            <person name="Gui Y."/>
            <person name="Lee K.H."/>
            <person name="Betenbaugh M.J."/>
            <person name="Quake S.R."/>
            <person name="Famili I."/>
            <person name="Palsson B.O."/>
            <person name="Wang J."/>
        </authorList>
    </citation>
    <scope>NUCLEOTIDE SEQUENCE [LARGE SCALE GENOMIC DNA]</scope>
    <source>
        <strain evidence="7">CHO K1 cell line</strain>
    </source>
</reference>
<feature type="domain" description="Lipocalin/cytosolic fatty-acid binding" evidence="5">
    <location>
        <begin position="29"/>
        <end position="80"/>
    </location>
</feature>
<feature type="chain" id="PRO_5003445062" evidence="4">
    <location>
        <begin position="22"/>
        <end position="228"/>
    </location>
</feature>
<dbReference type="PANTHER" id="PTHR11430">
    <property type="entry name" value="LIPOCALIN"/>
    <property type="match status" value="1"/>
</dbReference>
<dbReference type="InParanoid" id="G3I466"/>
<proteinExistence type="inferred from homology"/>
<dbReference type="Proteomes" id="UP000001075">
    <property type="component" value="Unassembled WGS sequence"/>
</dbReference>
<feature type="signal peptide" evidence="4">
    <location>
        <begin position="1"/>
        <end position="21"/>
    </location>
</feature>
<evidence type="ECO:0000313" key="6">
    <source>
        <dbReference type="EMBL" id="EGW01391.1"/>
    </source>
</evidence>
<dbReference type="Gene3D" id="2.40.128.20">
    <property type="match status" value="1"/>
</dbReference>
<dbReference type="InterPro" id="IPR002345">
    <property type="entry name" value="Lipocalin"/>
</dbReference>
<gene>
    <name evidence="6" type="ORF">I79_018242</name>
</gene>
<keyword evidence="4" id="KW-0732">Signal</keyword>
<feature type="domain" description="Lipocalin/cytosolic fatty-acid binding" evidence="5">
    <location>
        <begin position="102"/>
        <end position="205"/>
    </location>
</feature>
<evidence type="ECO:0000259" key="5">
    <source>
        <dbReference type="Pfam" id="PF00061"/>
    </source>
</evidence>
<evidence type="ECO:0000256" key="3">
    <source>
        <dbReference type="ARBA" id="ARBA00022525"/>
    </source>
</evidence>
<name>G3I466_CRIGR</name>
<dbReference type="SUPFAM" id="SSF50814">
    <property type="entry name" value="Lipocalins"/>
    <property type="match status" value="2"/>
</dbReference>
<sequence length="228" mass="26494">MMRVLILLFMLDLLSISSVMNKSIRKKVNGNWRTVYLASSVVEKISEGAPLRTYFRHIECMKKCKKIFLYFYVKSTEENIISIKLSSHLCGIQNQDPGAIQDKTTSVHLFFRKGNNCRLYEITGKKKQEFYQADYEGKTTFIVKKVTEKILLFHYFNKDIRGKVTRVAGVLAKTKLLTKDEMKQYMDFVEEIGIEDENVQRILDTAEYVYSCYILVSVKLGFVVLGIF</sequence>
<dbReference type="GO" id="GO:0005615">
    <property type="term" value="C:extracellular space"/>
    <property type="evidence" value="ECO:0007669"/>
    <property type="project" value="TreeGrafter"/>
</dbReference>
<dbReference type="InterPro" id="IPR000566">
    <property type="entry name" value="Lipocln_cytosolic_FA-bd_dom"/>
</dbReference>
<keyword evidence="3" id="KW-0964">Secreted</keyword>
<evidence type="ECO:0000313" key="7">
    <source>
        <dbReference type="Proteomes" id="UP000001075"/>
    </source>
</evidence>
<dbReference type="EMBL" id="JH001224">
    <property type="protein sequence ID" value="EGW01391.1"/>
    <property type="molecule type" value="Genomic_DNA"/>
</dbReference>
<dbReference type="PRINTS" id="PR01173">
    <property type="entry name" value="ODORANTBNDNG"/>
</dbReference>
<dbReference type="FunCoup" id="G3I466">
    <property type="interactions" value="9"/>
</dbReference>
<dbReference type="InterPro" id="IPR002448">
    <property type="entry name" value="OBP-like"/>
</dbReference>
<protein>
    <submittedName>
        <fullName evidence="6">Probasin</fullName>
    </submittedName>
</protein>
<dbReference type="PANTHER" id="PTHR11430:SF132">
    <property type="entry name" value="PROBASIN"/>
    <property type="match status" value="1"/>
</dbReference>
<evidence type="ECO:0000256" key="1">
    <source>
        <dbReference type="ARBA" id="ARBA00004613"/>
    </source>
</evidence>
<evidence type="ECO:0000256" key="4">
    <source>
        <dbReference type="SAM" id="SignalP"/>
    </source>
</evidence>
<organism evidence="6 7">
    <name type="scientific">Cricetulus griseus</name>
    <name type="common">Chinese hamster</name>
    <name type="synonym">Cricetulus barabensis griseus</name>
    <dbReference type="NCBI Taxonomy" id="10029"/>
    <lineage>
        <taxon>Eukaryota</taxon>
        <taxon>Metazoa</taxon>
        <taxon>Chordata</taxon>
        <taxon>Craniata</taxon>
        <taxon>Vertebrata</taxon>
        <taxon>Euteleostomi</taxon>
        <taxon>Mammalia</taxon>
        <taxon>Eutheria</taxon>
        <taxon>Euarchontoglires</taxon>
        <taxon>Glires</taxon>
        <taxon>Rodentia</taxon>
        <taxon>Myomorpha</taxon>
        <taxon>Muroidea</taxon>
        <taxon>Cricetidae</taxon>
        <taxon>Cricetinae</taxon>
        <taxon>Cricetulus</taxon>
    </lineage>
</organism>
<dbReference type="InterPro" id="IPR012674">
    <property type="entry name" value="Calycin"/>
</dbReference>
<dbReference type="GO" id="GO:0036094">
    <property type="term" value="F:small molecule binding"/>
    <property type="evidence" value="ECO:0007669"/>
    <property type="project" value="InterPro"/>
</dbReference>
<dbReference type="Pfam" id="PF00061">
    <property type="entry name" value="Lipocalin"/>
    <property type="match status" value="2"/>
</dbReference>
<comment type="similarity">
    <text evidence="2">Belongs to the calycin superfamily. Lipocalin family.</text>
</comment>
<evidence type="ECO:0000256" key="2">
    <source>
        <dbReference type="ARBA" id="ARBA00006889"/>
    </source>
</evidence>
<dbReference type="GO" id="GO:0005549">
    <property type="term" value="F:odorant binding"/>
    <property type="evidence" value="ECO:0007669"/>
    <property type="project" value="TreeGrafter"/>
</dbReference>
<dbReference type="AlphaFoldDB" id="G3I466"/>
<accession>G3I466</accession>